<feature type="signal peptide" evidence="2">
    <location>
        <begin position="1"/>
        <end position="24"/>
    </location>
</feature>
<feature type="chain" id="PRO_5003284462" evidence="2">
    <location>
        <begin position="25"/>
        <end position="355"/>
    </location>
</feature>
<dbReference type="KEGG" id="mme:Marme_1477"/>
<dbReference type="Pfam" id="PF13406">
    <property type="entry name" value="SLT_2"/>
    <property type="match status" value="1"/>
</dbReference>
<dbReference type="NCBIfam" id="TIGR02282">
    <property type="entry name" value="MltB"/>
    <property type="match status" value="1"/>
</dbReference>
<evidence type="ECO:0000259" key="3">
    <source>
        <dbReference type="Pfam" id="PF13406"/>
    </source>
</evidence>
<dbReference type="AlphaFoldDB" id="F2JY08"/>
<evidence type="ECO:0000313" key="4">
    <source>
        <dbReference type="EMBL" id="ADZ90744.1"/>
    </source>
</evidence>
<accession>F2JY08</accession>
<keyword evidence="2" id="KW-0732">Signal</keyword>
<dbReference type="PANTHER" id="PTHR30163:SF9">
    <property type="entry name" value="MEMBRANE-BOUND LYTIC MUREIN TRANSGLYCOSYLASE B"/>
    <property type="match status" value="1"/>
</dbReference>
<evidence type="ECO:0000256" key="2">
    <source>
        <dbReference type="SAM" id="SignalP"/>
    </source>
</evidence>
<dbReference type="PATRIC" id="fig|717774.3.peg.1533"/>
<name>F2JY08_MARM1</name>
<proteinExistence type="predicted"/>
<dbReference type="InterPro" id="IPR023346">
    <property type="entry name" value="Lysozyme-like_dom_sf"/>
</dbReference>
<evidence type="ECO:0000256" key="1">
    <source>
        <dbReference type="PIRSR" id="PIRSR611757-1"/>
    </source>
</evidence>
<protein>
    <submittedName>
        <fullName evidence="4">Lytic murein transglycosylase B</fullName>
    </submittedName>
</protein>
<dbReference type="InterPro" id="IPR043426">
    <property type="entry name" value="MltB-like"/>
</dbReference>
<gene>
    <name evidence="4" type="ordered locus">Marme_1477</name>
</gene>
<dbReference type="Gene3D" id="1.10.8.350">
    <property type="entry name" value="Bacterial muramidase"/>
    <property type="match status" value="1"/>
</dbReference>
<keyword evidence="5" id="KW-1185">Reference proteome</keyword>
<feature type="active site" evidence="1">
    <location>
        <position position="152"/>
    </location>
</feature>
<dbReference type="EMBL" id="CP002583">
    <property type="protein sequence ID" value="ADZ90744.1"/>
    <property type="molecule type" value="Genomic_DNA"/>
</dbReference>
<dbReference type="HOGENOM" id="CLU_035402_1_1_6"/>
<sequence length="355" mass="40417" precursor="true">MKKVTLWIMCLCLVASCSSTPSDAVHEVDTVSPNGESEVMATDENRSGAPNNYYLRQEVQAFVEVIAQKHDYDKNTLVRAFSSIQQRPQVIKKSNNQPEVITPYFEYKKRFVNDSRINEGIAFAQRNKEWLKKAQQQYGVDWSIIVALIGVETAYGRITGSRDVFTSLTTLAFDYPRRGKYFQRELEAYLLLARQESWGIGNTNGSYSGALGMVQFMPSNYIKLAVDFDGNGHIDLWESPADAIGSVARYLRFHGWEANKNWVVSADVMDTKKVSSLSNKGRKPIYDRHEWANLGVYSKLSSNDKMGLIKLRTAPTQVSYWLASENFFTVMDYNPSRRYAMSVIELANRLKVNEL</sequence>
<organism evidence="4 5">
    <name type="scientific">Marinomonas mediterranea (strain ATCC 700492 / JCM 21426 / NBRC 103028 / MMB-1)</name>
    <dbReference type="NCBI Taxonomy" id="717774"/>
    <lineage>
        <taxon>Bacteria</taxon>
        <taxon>Pseudomonadati</taxon>
        <taxon>Pseudomonadota</taxon>
        <taxon>Gammaproteobacteria</taxon>
        <taxon>Oceanospirillales</taxon>
        <taxon>Oceanospirillaceae</taxon>
        <taxon>Marinomonas</taxon>
    </lineage>
</organism>
<dbReference type="SUPFAM" id="SSF53955">
    <property type="entry name" value="Lysozyme-like"/>
    <property type="match status" value="1"/>
</dbReference>
<dbReference type="GO" id="GO:0009253">
    <property type="term" value="P:peptidoglycan catabolic process"/>
    <property type="evidence" value="ECO:0007669"/>
    <property type="project" value="TreeGrafter"/>
</dbReference>
<feature type="domain" description="Transglycosylase SLT" evidence="3">
    <location>
        <begin position="56"/>
        <end position="348"/>
    </location>
</feature>
<dbReference type="eggNOG" id="COG2951">
    <property type="taxonomic scope" value="Bacteria"/>
</dbReference>
<dbReference type="InterPro" id="IPR011757">
    <property type="entry name" value="Lytic_transglycosylase_MltB"/>
</dbReference>
<evidence type="ECO:0000313" key="5">
    <source>
        <dbReference type="Proteomes" id="UP000001062"/>
    </source>
</evidence>
<reference evidence="4 5" key="1">
    <citation type="journal article" date="2012" name="Stand. Genomic Sci.">
        <title>Complete genome sequence of the melanogenic marine bacterium Marinomonas mediterranea type strain (MMB-1(T)).</title>
        <authorList>
            <person name="Lucas-Elio P."/>
            <person name="Goodwin L."/>
            <person name="Woyke T."/>
            <person name="Pitluck S."/>
            <person name="Nolan M."/>
            <person name="Kyrpides N.C."/>
            <person name="Detter J.C."/>
            <person name="Copeland A."/>
            <person name="Teshima H."/>
            <person name="Bruce D."/>
            <person name="Detter C."/>
            <person name="Tapia R."/>
            <person name="Han S."/>
            <person name="Land M.L."/>
            <person name="Ivanova N."/>
            <person name="Mikhailova N."/>
            <person name="Johnston A.W."/>
            <person name="Sanchez-Amat A."/>
        </authorList>
    </citation>
    <scope>NUCLEOTIDE SEQUENCE [LARGE SCALE GENOMIC DNA]</scope>
    <source>
        <strain evidence="5">ATCC 700492 / JCM 21426 / NBRC 103028 / MMB-1</strain>
    </source>
</reference>
<dbReference type="GO" id="GO:0008933">
    <property type="term" value="F:peptidoglycan lytic transglycosylase activity"/>
    <property type="evidence" value="ECO:0007669"/>
    <property type="project" value="TreeGrafter"/>
</dbReference>
<dbReference type="CDD" id="cd13399">
    <property type="entry name" value="Slt35-like"/>
    <property type="match status" value="1"/>
</dbReference>
<dbReference type="STRING" id="717774.Marme_1477"/>
<dbReference type="Gene3D" id="1.10.530.10">
    <property type="match status" value="1"/>
</dbReference>
<dbReference type="PANTHER" id="PTHR30163">
    <property type="entry name" value="MEMBRANE-BOUND LYTIC MUREIN TRANSGLYCOSYLASE B"/>
    <property type="match status" value="1"/>
</dbReference>
<dbReference type="InterPro" id="IPR031304">
    <property type="entry name" value="SLT_2"/>
</dbReference>
<dbReference type="Proteomes" id="UP000001062">
    <property type="component" value="Chromosome"/>
</dbReference>
<dbReference type="PROSITE" id="PS51257">
    <property type="entry name" value="PROKAR_LIPOPROTEIN"/>
    <property type="match status" value="1"/>
</dbReference>